<reference evidence="3" key="1">
    <citation type="journal article" date="2023" name="Antonie Van Leeuwenhoek">
        <title>Mesoterricola silvestris gen. nov., sp. nov., Mesoterricola sediminis sp. nov., Geothrix oryzae sp. nov., Geothrix edaphica sp. nov., Geothrix rubra sp. nov., and Geothrix limicola sp. nov., six novel members of Acidobacteriota isolated from soils.</title>
        <authorList>
            <person name="Itoh H."/>
            <person name="Sugisawa Y."/>
            <person name="Mise K."/>
            <person name="Xu Z."/>
            <person name="Kuniyasu M."/>
            <person name="Ushijima N."/>
            <person name="Kawano K."/>
            <person name="Kobayashi E."/>
            <person name="Shiratori Y."/>
            <person name="Masuda Y."/>
            <person name="Senoo K."/>
        </authorList>
    </citation>
    <scope>NUCLEOTIDE SEQUENCE</scope>
    <source>
        <strain evidence="3">Red802</strain>
    </source>
</reference>
<feature type="coiled-coil region" evidence="1">
    <location>
        <begin position="190"/>
        <end position="217"/>
    </location>
</feature>
<evidence type="ECO:0000256" key="2">
    <source>
        <dbReference type="SAM" id="Phobius"/>
    </source>
</evidence>
<name>A0ABQ5PT89_9BACT</name>
<dbReference type="InterPro" id="IPR050445">
    <property type="entry name" value="Bact_polysacc_biosynth/exp"/>
</dbReference>
<accession>A0ABQ5PT89</accession>
<evidence type="ECO:0000313" key="3">
    <source>
        <dbReference type="EMBL" id="GLH65664.1"/>
    </source>
</evidence>
<organism evidence="3 4">
    <name type="scientific">Geothrix edaphica</name>
    <dbReference type="NCBI Taxonomy" id="2927976"/>
    <lineage>
        <taxon>Bacteria</taxon>
        <taxon>Pseudomonadati</taxon>
        <taxon>Acidobacteriota</taxon>
        <taxon>Holophagae</taxon>
        <taxon>Holophagales</taxon>
        <taxon>Holophagaceae</taxon>
        <taxon>Geothrix</taxon>
    </lineage>
</organism>
<proteinExistence type="predicted"/>
<feature type="transmembrane region" description="Helical" evidence="2">
    <location>
        <begin position="20"/>
        <end position="41"/>
    </location>
</feature>
<keyword evidence="2" id="KW-0472">Membrane</keyword>
<comment type="caution">
    <text evidence="3">The sequence shown here is derived from an EMBL/GenBank/DDBJ whole genome shotgun (WGS) entry which is preliminary data.</text>
</comment>
<dbReference type="Proteomes" id="UP001165044">
    <property type="component" value="Unassembled WGS sequence"/>
</dbReference>
<evidence type="ECO:0000313" key="4">
    <source>
        <dbReference type="Proteomes" id="UP001165044"/>
    </source>
</evidence>
<evidence type="ECO:0000256" key="1">
    <source>
        <dbReference type="SAM" id="Coils"/>
    </source>
</evidence>
<dbReference type="PANTHER" id="PTHR32309">
    <property type="entry name" value="TYROSINE-PROTEIN KINASE"/>
    <property type="match status" value="1"/>
</dbReference>
<dbReference type="RefSeq" id="WP_285605754.1">
    <property type="nucleotide sequence ID" value="NZ_BSDC01000001.1"/>
</dbReference>
<keyword evidence="1" id="KW-0175">Coiled coil</keyword>
<keyword evidence="2" id="KW-1133">Transmembrane helix</keyword>
<dbReference type="PANTHER" id="PTHR32309:SF13">
    <property type="entry name" value="FERRIC ENTEROBACTIN TRANSPORT PROTEIN FEPE"/>
    <property type="match status" value="1"/>
</dbReference>
<gene>
    <name evidence="3" type="ORF">GETHED_00280</name>
</gene>
<sequence>MPTPIEAPVLDLKASLKKPLQWAVAAGLLTAVVTLFMPNYYRSEARLLPVESKGLGGGLGGLATAAAAFGVSVPGGEGNDANFVDVLNSRWLREQLLNTEFQYHARSWRFGAEHLVKGTLSDYLEAKNLDRAVQELSSVLSVSRDLKSKVIFIGAETRSPDLSQLVVRRAGKLLEVFLQEKGHTRGGAKVVFAEARLAEARREMDEAEEALRRFLEGNRNYLNSADPAVRLKGTRLEGELRLRQQLVTTLALNREQALLEEKNDIPILNVLDQGNLPIEKNRPARSQLVVALAFLVGLGSWGFENRRWIKERLSERSVGSQGERA</sequence>
<evidence type="ECO:0008006" key="5">
    <source>
        <dbReference type="Google" id="ProtNLM"/>
    </source>
</evidence>
<keyword evidence="2" id="KW-0812">Transmembrane</keyword>
<protein>
    <recommendedName>
        <fullName evidence="5">Polysaccharide chain length determinant N-terminal domain-containing protein</fullName>
    </recommendedName>
</protein>
<keyword evidence="4" id="KW-1185">Reference proteome</keyword>
<dbReference type="EMBL" id="BSDC01000001">
    <property type="protein sequence ID" value="GLH65664.1"/>
    <property type="molecule type" value="Genomic_DNA"/>
</dbReference>